<dbReference type="InterPro" id="IPR045864">
    <property type="entry name" value="aa-tRNA-synth_II/BPL/LPL"/>
</dbReference>
<keyword evidence="2 7" id="KW-0479">Metal-binding</keyword>
<sequence>MSSLDKILKERLKKRKILKERGKNPYPSFVSSTHKTQELLDNFSKLFREKKQVKIAGRLMSFRQHGGLTFGEIQDGDGKIQIAFREDALGKNTYAQVAEFIDVGDFLQVEGTLFKTKRGEKTLDVTNYNIITKSIRPLPEKWHGLKDIESRYRTRELDLLMNPQAKEVFKKRSLIVSSIREFLDQNGFMEVEVPVLQVTPGGANATPFTTHLNAWDLDVALRIAPEIYLKRLLVGSFDKVYEMGRNFRNEGVDYAHNPEFTMLEFYWAYSDYKEGMKFTEKMLRHIAKKVLGKQSFEFEGKKIDFSKSFERVEFNELLQKHTNINYEDYNFQSLLKKAQELSIKIDKKVFSKGEVADLIYKKMIQPKLVQPTFVIHHPIEMKPLAKPLEQNFAYAATMQLVVAGMELINAYSELNDPVIQEENFKQQAQLRKKGDKEAQPFDKEFLEALEYGMPPAFGFGMGIDRLTVLLTDSHSLREVILFPTMRPK</sequence>
<feature type="binding site" evidence="7">
    <location>
        <position position="406"/>
    </location>
    <ligand>
        <name>Mg(2+)</name>
        <dbReference type="ChEBI" id="CHEBI:18420"/>
        <label>1</label>
    </ligand>
</feature>
<dbReference type="GO" id="GO:0000287">
    <property type="term" value="F:magnesium ion binding"/>
    <property type="evidence" value="ECO:0007669"/>
    <property type="project" value="UniProtKB-UniRule"/>
</dbReference>
<dbReference type="GO" id="GO:0005829">
    <property type="term" value="C:cytosol"/>
    <property type="evidence" value="ECO:0007669"/>
    <property type="project" value="TreeGrafter"/>
</dbReference>
<gene>
    <name evidence="7" type="primary">lysS</name>
    <name evidence="10" type="ORF">A3F94_03225</name>
</gene>
<keyword evidence="7 8" id="KW-0460">Magnesium</keyword>
<dbReference type="AlphaFoldDB" id="A0A1G2HIV9"/>
<evidence type="ECO:0000256" key="5">
    <source>
        <dbReference type="ARBA" id="ARBA00023146"/>
    </source>
</evidence>
<keyword evidence="7" id="KW-0648">Protein biosynthesis</keyword>
<comment type="cofactor">
    <cofactor evidence="7 8">
        <name>Mg(2+)</name>
        <dbReference type="ChEBI" id="CHEBI:18420"/>
    </cofactor>
    <text evidence="7 8">Binds 3 Mg(2+) ions per subunit.</text>
</comment>
<dbReference type="InterPro" id="IPR004364">
    <property type="entry name" value="Aa-tRNA-synt_II"/>
</dbReference>
<evidence type="ECO:0000313" key="10">
    <source>
        <dbReference type="EMBL" id="OGZ62339.1"/>
    </source>
</evidence>
<dbReference type="Pfam" id="PF00152">
    <property type="entry name" value="tRNA-synt_2"/>
    <property type="match status" value="1"/>
</dbReference>
<dbReference type="Proteomes" id="UP000176770">
    <property type="component" value="Unassembled WGS sequence"/>
</dbReference>
<comment type="subcellular location">
    <subcellularLocation>
        <location evidence="7">Cytoplasm</location>
    </subcellularLocation>
</comment>
<keyword evidence="3 7" id="KW-0547">Nucleotide-binding</keyword>
<dbReference type="InterPro" id="IPR006195">
    <property type="entry name" value="aa-tRNA-synth_II"/>
</dbReference>
<dbReference type="PROSITE" id="PS50862">
    <property type="entry name" value="AA_TRNA_LIGASE_II"/>
    <property type="match status" value="1"/>
</dbReference>
<dbReference type="Pfam" id="PF01336">
    <property type="entry name" value="tRNA_anti-codon"/>
    <property type="match status" value="1"/>
</dbReference>
<dbReference type="CDD" id="cd00775">
    <property type="entry name" value="LysRS_core"/>
    <property type="match status" value="1"/>
</dbReference>
<evidence type="ECO:0000313" key="11">
    <source>
        <dbReference type="Proteomes" id="UP000176770"/>
    </source>
</evidence>
<dbReference type="PRINTS" id="PR00982">
    <property type="entry name" value="TRNASYNTHLYS"/>
</dbReference>
<dbReference type="NCBIfam" id="TIGR00499">
    <property type="entry name" value="lysS_bact"/>
    <property type="match status" value="1"/>
</dbReference>
<dbReference type="HAMAP" id="MF_00252">
    <property type="entry name" value="Lys_tRNA_synth_class2"/>
    <property type="match status" value="1"/>
</dbReference>
<dbReference type="InterPro" id="IPR018149">
    <property type="entry name" value="Lys-tRNA-synth_II_C"/>
</dbReference>
<dbReference type="GO" id="GO:0004824">
    <property type="term" value="F:lysine-tRNA ligase activity"/>
    <property type="evidence" value="ECO:0007669"/>
    <property type="project" value="UniProtKB-UniRule"/>
</dbReference>
<comment type="caution">
    <text evidence="10">The sequence shown here is derived from an EMBL/GenBank/DDBJ whole genome shotgun (WGS) entry which is preliminary data.</text>
</comment>
<dbReference type="InterPro" id="IPR044136">
    <property type="entry name" value="Lys-tRNA-ligase_II_N"/>
</dbReference>
<proteinExistence type="inferred from homology"/>
<dbReference type="PANTHER" id="PTHR42918:SF15">
    <property type="entry name" value="LYSINE--TRNA LIGASE, CHLOROPLASTIC_MITOCHONDRIAL"/>
    <property type="match status" value="1"/>
</dbReference>
<keyword evidence="5 7" id="KW-0030">Aminoacyl-tRNA synthetase</keyword>
<keyword evidence="7" id="KW-0963">Cytoplasm</keyword>
<comment type="caution">
    <text evidence="7">Lacks conserved residue(s) required for the propagation of feature annotation.</text>
</comment>
<keyword evidence="1 7" id="KW-0436">Ligase</keyword>
<dbReference type="Gene3D" id="3.30.930.10">
    <property type="entry name" value="Bira Bifunctional Protein, Domain 2"/>
    <property type="match status" value="1"/>
</dbReference>
<evidence type="ECO:0000256" key="2">
    <source>
        <dbReference type="ARBA" id="ARBA00022723"/>
    </source>
</evidence>
<evidence type="ECO:0000256" key="1">
    <source>
        <dbReference type="ARBA" id="ARBA00022598"/>
    </source>
</evidence>
<evidence type="ECO:0000259" key="9">
    <source>
        <dbReference type="PROSITE" id="PS50862"/>
    </source>
</evidence>
<accession>A0A1G2HIV9</accession>
<comment type="similarity">
    <text evidence="7">Belongs to the class-II aminoacyl-tRNA synthetase family.</text>
</comment>
<dbReference type="STRING" id="1802165.A3F94_03225"/>
<dbReference type="GO" id="GO:0006430">
    <property type="term" value="P:lysyl-tRNA aminoacylation"/>
    <property type="evidence" value="ECO:0007669"/>
    <property type="project" value="UniProtKB-UniRule"/>
</dbReference>
<organism evidence="10 11">
    <name type="scientific">Candidatus Spechtbacteria bacterium RIFCSPLOWO2_12_FULL_38_22</name>
    <dbReference type="NCBI Taxonomy" id="1802165"/>
    <lineage>
        <taxon>Bacteria</taxon>
        <taxon>Candidatus Spechtiibacteriota</taxon>
    </lineage>
</organism>
<feature type="binding site" evidence="7">
    <location>
        <position position="406"/>
    </location>
    <ligand>
        <name>Mg(2+)</name>
        <dbReference type="ChEBI" id="CHEBI:18420"/>
        <label>2</label>
    </ligand>
</feature>
<evidence type="ECO:0000256" key="7">
    <source>
        <dbReference type="HAMAP-Rule" id="MF_00252"/>
    </source>
</evidence>
<dbReference type="CDD" id="cd04322">
    <property type="entry name" value="LysRS_N"/>
    <property type="match status" value="1"/>
</dbReference>
<reference evidence="10 11" key="1">
    <citation type="journal article" date="2016" name="Nat. Commun.">
        <title>Thousands of microbial genomes shed light on interconnected biogeochemical processes in an aquifer system.</title>
        <authorList>
            <person name="Anantharaman K."/>
            <person name="Brown C.T."/>
            <person name="Hug L.A."/>
            <person name="Sharon I."/>
            <person name="Castelle C.J."/>
            <person name="Probst A.J."/>
            <person name="Thomas B.C."/>
            <person name="Singh A."/>
            <person name="Wilkins M.J."/>
            <person name="Karaoz U."/>
            <person name="Brodie E.L."/>
            <person name="Williams K.H."/>
            <person name="Hubbard S.S."/>
            <person name="Banfield J.F."/>
        </authorList>
    </citation>
    <scope>NUCLEOTIDE SEQUENCE [LARGE SCALE GENOMIC DNA]</scope>
</reference>
<dbReference type="EMBL" id="MHOK01000002">
    <property type="protein sequence ID" value="OGZ62339.1"/>
    <property type="molecule type" value="Genomic_DNA"/>
</dbReference>
<dbReference type="SUPFAM" id="SSF55681">
    <property type="entry name" value="Class II aaRS and biotin synthetases"/>
    <property type="match status" value="1"/>
</dbReference>
<name>A0A1G2HIV9_9BACT</name>
<feature type="domain" description="Aminoacyl-transfer RNA synthetases class-II family profile" evidence="9">
    <location>
        <begin position="169"/>
        <end position="487"/>
    </location>
</feature>
<dbReference type="InterPro" id="IPR004365">
    <property type="entry name" value="NA-bd_OB_tRNA"/>
</dbReference>
<dbReference type="InterPro" id="IPR002313">
    <property type="entry name" value="Lys-tRNA-ligase_II"/>
</dbReference>
<dbReference type="PANTHER" id="PTHR42918">
    <property type="entry name" value="LYSYL-TRNA SYNTHETASE"/>
    <property type="match status" value="1"/>
</dbReference>
<dbReference type="Gene3D" id="2.40.50.140">
    <property type="entry name" value="Nucleic acid-binding proteins"/>
    <property type="match status" value="1"/>
</dbReference>
<comment type="subunit">
    <text evidence="7">Homodimer.</text>
</comment>
<keyword evidence="4 7" id="KW-0067">ATP-binding</keyword>
<dbReference type="EC" id="6.1.1.6" evidence="7"/>
<dbReference type="NCBIfam" id="NF001756">
    <property type="entry name" value="PRK00484.1"/>
    <property type="match status" value="1"/>
</dbReference>
<dbReference type="GO" id="GO:0005524">
    <property type="term" value="F:ATP binding"/>
    <property type="evidence" value="ECO:0007669"/>
    <property type="project" value="UniProtKB-UniRule"/>
</dbReference>
<evidence type="ECO:0000256" key="4">
    <source>
        <dbReference type="ARBA" id="ARBA00022840"/>
    </source>
</evidence>
<protein>
    <recommendedName>
        <fullName evidence="7">Lysine--tRNA ligase</fullName>
        <ecNumber evidence="7">6.1.1.6</ecNumber>
    </recommendedName>
    <alternativeName>
        <fullName evidence="7">Lysyl-tRNA synthetase</fullName>
        <shortName evidence="7">LysRS</shortName>
    </alternativeName>
</protein>
<evidence type="ECO:0000256" key="6">
    <source>
        <dbReference type="ARBA" id="ARBA00048573"/>
    </source>
</evidence>
<evidence type="ECO:0000256" key="8">
    <source>
        <dbReference type="RuleBase" id="RU000336"/>
    </source>
</evidence>
<evidence type="ECO:0000256" key="3">
    <source>
        <dbReference type="ARBA" id="ARBA00022741"/>
    </source>
</evidence>
<dbReference type="InterPro" id="IPR012340">
    <property type="entry name" value="NA-bd_OB-fold"/>
</dbReference>
<dbReference type="GO" id="GO:0000049">
    <property type="term" value="F:tRNA binding"/>
    <property type="evidence" value="ECO:0007669"/>
    <property type="project" value="TreeGrafter"/>
</dbReference>
<dbReference type="SUPFAM" id="SSF50249">
    <property type="entry name" value="Nucleic acid-binding proteins"/>
    <property type="match status" value="1"/>
</dbReference>
<comment type="catalytic activity">
    <reaction evidence="6 7 8">
        <text>tRNA(Lys) + L-lysine + ATP = L-lysyl-tRNA(Lys) + AMP + diphosphate</text>
        <dbReference type="Rhea" id="RHEA:20792"/>
        <dbReference type="Rhea" id="RHEA-COMP:9696"/>
        <dbReference type="Rhea" id="RHEA-COMP:9697"/>
        <dbReference type="ChEBI" id="CHEBI:30616"/>
        <dbReference type="ChEBI" id="CHEBI:32551"/>
        <dbReference type="ChEBI" id="CHEBI:33019"/>
        <dbReference type="ChEBI" id="CHEBI:78442"/>
        <dbReference type="ChEBI" id="CHEBI:78529"/>
        <dbReference type="ChEBI" id="CHEBI:456215"/>
        <dbReference type="EC" id="6.1.1.6"/>
    </reaction>
</comment>